<evidence type="ECO:0000256" key="11">
    <source>
        <dbReference type="SAM" id="Phobius"/>
    </source>
</evidence>
<feature type="transmembrane region" description="Helical" evidence="11">
    <location>
        <begin position="175"/>
        <end position="196"/>
    </location>
</feature>
<dbReference type="EMBL" id="DXEV01000054">
    <property type="protein sequence ID" value="HIX56413.1"/>
    <property type="molecule type" value="Genomic_DNA"/>
</dbReference>
<dbReference type="InterPro" id="IPR036837">
    <property type="entry name" value="Cation_efflux_CTD_sf"/>
</dbReference>
<evidence type="ECO:0000256" key="6">
    <source>
        <dbReference type="ARBA" id="ARBA00022692"/>
    </source>
</evidence>
<comment type="similarity">
    <text evidence="2">Belongs to the cation diffusion facilitator (CDF) transporter (TC 2.A.4) family. FieF subfamily.</text>
</comment>
<evidence type="ECO:0000313" key="14">
    <source>
        <dbReference type="EMBL" id="HIX56413.1"/>
    </source>
</evidence>
<dbReference type="Proteomes" id="UP000886829">
    <property type="component" value="Unassembled WGS sequence"/>
</dbReference>
<dbReference type="SUPFAM" id="SSF161111">
    <property type="entry name" value="Cation efflux protein transmembrane domain-like"/>
    <property type="match status" value="1"/>
</dbReference>
<dbReference type="Gene3D" id="1.20.1510.10">
    <property type="entry name" value="Cation efflux protein transmembrane domain"/>
    <property type="match status" value="1"/>
</dbReference>
<dbReference type="GO" id="GO:0006882">
    <property type="term" value="P:intracellular zinc ion homeostasis"/>
    <property type="evidence" value="ECO:0007669"/>
    <property type="project" value="TreeGrafter"/>
</dbReference>
<keyword evidence="7" id="KW-0864">Zinc transport</keyword>
<keyword evidence="6 11" id="KW-0812">Transmembrane</keyword>
<evidence type="ECO:0000256" key="2">
    <source>
        <dbReference type="ARBA" id="ARBA00010212"/>
    </source>
</evidence>
<dbReference type="Pfam" id="PF16916">
    <property type="entry name" value="ZT_dimer"/>
    <property type="match status" value="1"/>
</dbReference>
<keyword evidence="7" id="KW-0406">Ion transport</keyword>
<reference evidence="14" key="2">
    <citation type="submission" date="2021-04" db="EMBL/GenBank/DDBJ databases">
        <authorList>
            <person name="Gilroy R."/>
        </authorList>
    </citation>
    <scope>NUCLEOTIDE SEQUENCE</scope>
    <source>
        <strain evidence="14">USASDec5-558</strain>
    </source>
</reference>
<evidence type="ECO:0000256" key="7">
    <source>
        <dbReference type="ARBA" id="ARBA00022906"/>
    </source>
</evidence>
<keyword evidence="8 11" id="KW-1133">Transmembrane helix</keyword>
<dbReference type="GO" id="GO:0005886">
    <property type="term" value="C:plasma membrane"/>
    <property type="evidence" value="ECO:0007669"/>
    <property type="project" value="TreeGrafter"/>
</dbReference>
<gene>
    <name evidence="14" type="ORF">H9850_02955</name>
</gene>
<dbReference type="InterPro" id="IPR050291">
    <property type="entry name" value="CDF_Transporter"/>
</dbReference>
<feature type="region of interest" description="Disordered" evidence="10">
    <location>
        <begin position="407"/>
        <end position="443"/>
    </location>
</feature>
<keyword evidence="7" id="KW-0862">Zinc</keyword>
<dbReference type="NCBIfam" id="TIGR01297">
    <property type="entry name" value="CDF"/>
    <property type="match status" value="1"/>
</dbReference>
<dbReference type="SUPFAM" id="SSF160240">
    <property type="entry name" value="Cation efflux protein cytoplasmic domain-like"/>
    <property type="match status" value="1"/>
</dbReference>
<dbReference type="InterPro" id="IPR058533">
    <property type="entry name" value="Cation_efflux_TM"/>
</dbReference>
<feature type="transmembrane region" description="Helical" evidence="11">
    <location>
        <begin position="252"/>
        <end position="272"/>
    </location>
</feature>
<keyword evidence="4" id="KW-1003">Cell membrane</keyword>
<evidence type="ECO:0000256" key="5">
    <source>
        <dbReference type="ARBA" id="ARBA00022496"/>
    </source>
</evidence>
<accession>A0A9D1WCQ4</accession>
<dbReference type="AlphaFoldDB" id="A0A9D1WCQ4"/>
<feature type="transmembrane region" description="Helical" evidence="11">
    <location>
        <begin position="102"/>
        <end position="127"/>
    </location>
</feature>
<keyword evidence="5" id="KW-0410">Iron transport</keyword>
<reference evidence="14" key="1">
    <citation type="journal article" date="2021" name="PeerJ">
        <title>Extensive microbial diversity within the chicken gut microbiome revealed by metagenomics and culture.</title>
        <authorList>
            <person name="Gilroy R."/>
            <person name="Ravi A."/>
            <person name="Getino M."/>
            <person name="Pursley I."/>
            <person name="Horton D.L."/>
            <person name="Alikhan N.F."/>
            <person name="Baker D."/>
            <person name="Gharbi K."/>
            <person name="Hall N."/>
            <person name="Watson M."/>
            <person name="Adriaenssens E.M."/>
            <person name="Foster-Nyarko E."/>
            <person name="Jarju S."/>
            <person name="Secka A."/>
            <person name="Antonio M."/>
            <person name="Oren A."/>
            <person name="Chaudhuri R.R."/>
            <person name="La Ragione R."/>
            <person name="Hildebrand F."/>
            <person name="Pallen M.J."/>
        </authorList>
    </citation>
    <scope>NUCLEOTIDE SEQUENCE</scope>
    <source>
        <strain evidence="14">USASDec5-558</strain>
    </source>
</reference>
<protein>
    <submittedName>
        <fullName evidence="14">Cation diffusion facilitator family transporter</fullName>
    </submittedName>
</protein>
<dbReference type="GO" id="GO:0015086">
    <property type="term" value="F:cadmium ion transmembrane transporter activity"/>
    <property type="evidence" value="ECO:0007669"/>
    <property type="project" value="TreeGrafter"/>
</dbReference>
<comment type="subcellular location">
    <subcellularLocation>
        <location evidence="1">Membrane</location>
        <topology evidence="1">Multi-pass membrane protein</topology>
    </subcellularLocation>
</comment>
<sequence>MTELSAKEELSQPDTTVTTEAAVSAAANTADHHNTAPASAVGATPSPQARAALAAAAVAAGAAAAGSTVSPTNSSDLESPCVEDHHKLNPPIITGTSSYKRLVLLAGFASVGTAILLIVMKFFVWLLSGSSTILASLTDSLIDLGASFINLLALRFAMRPADKEHRFGHYKAEALASLTQSAFICGSALFLIVHGYERLVNPQELDYINVAIYVSIASVVLTLGLTWFQGYVCKITKSEAVEADRFHYLSDVFLNLSVIAALVLSNFGYIWADGLITILLGLFIMKSSWHIGMTAIATLLDRSLGPDETTKIIRAIVLVPQVESFHDLRTRKAGPQYYIQCHIVLLHTITLEQAHNIASEVEHNILQDFPDADITLHMEPDVADTFKDITFVDQHFCTVPRGFYQQSTDAQPSDAQSSDAYHAVDAQGQGAASVGKDSEAQRV</sequence>
<feature type="domain" description="Cation efflux protein transmembrane" evidence="12">
    <location>
        <begin position="108"/>
        <end position="300"/>
    </location>
</feature>
<evidence type="ECO:0000256" key="1">
    <source>
        <dbReference type="ARBA" id="ARBA00004141"/>
    </source>
</evidence>
<dbReference type="InterPro" id="IPR027470">
    <property type="entry name" value="Cation_efflux_CTD"/>
</dbReference>
<keyword evidence="9 11" id="KW-0472">Membrane</keyword>
<evidence type="ECO:0000256" key="9">
    <source>
        <dbReference type="ARBA" id="ARBA00023136"/>
    </source>
</evidence>
<evidence type="ECO:0000256" key="8">
    <source>
        <dbReference type="ARBA" id="ARBA00022989"/>
    </source>
</evidence>
<dbReference type="PANTHER" id="PTHR43840">
    <property type="entry name" value="MITOCHONDRIAL METAL TRANSPORTER 1-RELATED"/>
    <property type="match status" value="1"/>
</dbReference>
<comment type="caution">
    <text evidence="14">The sequence shown here is derived from an EMBL/GenBank/DDBJ whole genome shotgun (WGS) entry which is preliminary data.</text>
</comment>
<evidence type="ECO:0000259" key="13">
    <source>
        <dbReference type="Pfam" id="PF16916"/>
    </source>
</evidence>
<feature type="compositionally biased region" description="Polar residues" evidence="10">
    <location>
        <begin position="407"/>
        <end position="419"/>
    </location>
</feature>
<feature type="transmembrane region" description="Helical" evidence="11">
    <location>
        <begin position="208"/>
        <end position="232"/>
    </location>
</feature>
<dbReference type="InterPro" id="IPR027469">
    <property type="entry name" value="Cation_efflux_TMD_sf"/>
</dbReference>
<dbReference type="GO" id="GO:0015341">
    <property type="term" value="F:zinc efflux antiporter activity"/>
    <property type="evidence" value="ECO:0007669"/>
    <property type="project" value="TreeGrafter"/>
</dbReference>
<dbReference type="Gene3D" id="3.30.70.1350">
    <property type="entry name" value="Cation efflux protein, cytoplasmic domain"/>
    <property type="match status" value="1"/>
</dbReference>
<evidence type="ECO:0000313" key="15">
    <source>
        <dbReference type="Proteomes" id="UP000886829"/>
    </source>
</evidence>
<dbReference type="GO" id="GO:0015093">
    <property type="term" value="F:ferrous iron transmembrane transporter activity"/>
    <property type="evidence" value="ECO:0007669"/>
    <property type="project" value="TreeGrafter"/>
</dbReference>
<dbReference type="InterPro" id="IPR002524">
    <property type="entry name" value="Cation_efflux"/>
</dbReference>
<evidence type="ECO:0000256" key="10">
    <source>
        <dbReference type="SAM" id="MobiDB-lite"/>
    </source>
</evidence>
<feature type="domain" description="Cation efflux protein cytoplasmic" evidence="13">
    <location>
        <begin position="306"/>
        <end position="380"/>
    </location>
</feature>
<name>A0A9D1WCQ4_9GAMM</name>
<evidence type="ECO:0000259" key="12">
    <source>
        <dbReference type="Pfam" id="PF01545"/>
    </source>
</evidence>
<proteinExistence type="inferred from homology"/>
<dbReference type="PANTHER" id="PTHR43840:SF41">
    <property type="entry name" value="CATION-EFFLUX PUMP FIEF"/>
    <property type="match status" value="1"/>
</dbReference>
<organism evidence="14 15">
    <name type="scientific">Candidatus Anaerobiospirillum pullistercoris</name>
    <dbReference type="NCBI Taxonomy" id="2838452"/>
    <lineage>
        <taxon>Bacteria</taxon>
        <taxon>Pseudomonadati</taxon>
        <taxon>Pseudomonadota</taxon>
        <taxon>Gammaproteobacteria</taxon>
        <taxon>Aeromonadales</taxon>
        <taxon>Succinivibrionaceae</taxon>
        <taxon>Anaerobiospirillum</taxon>
    </lineage>
</organism>
<feature type="transmembrane region" description="Helical" evidence="11">
    <location>
        <begin position="133"/>
        <end position="154"/>
    </location>
</feature>
<evidence type="ECO:0000256" key="4">
    <source>
        <dbReference type="ARBA" id="ARBA00022475"/>
    </source>
</evidence>
<keyword evidence="3" id="KW-0813">Transport</keyword>
<dbReference type="Pfam" id="PF01545">
    <property type="entry name" value="Cation_efflux"/>
    <property type="match status" value="1"/>
</dbReference>
<evidence type="ECO:0000256" key="3">
    <source>
        <dbReference type="ARBA" id="ARBA00022448"/>
    </source>
</evidence>
<keyword evidence="5" id="KW-0408">Iron</keyword>